<keyword evidence="1" id="KW-0378">Hydrolase</keyword>
<dbReference type="Gene3D" id="1.10.530.10">
    <property type="match status" value="1"/>
</dbReference>
<dbReference type="Pfam" id="PF01520">
    <property type="entry name" value="Amidase_3"/>
    <property type="match status" value="1"/>
</dbReference>
<dbReference type="InterPro" id="IPR000772">
    <property type="entry name" value="Ricin_B_lectin"/>
</dbReference>
<evidence type="ECO:0000313" key="6">
    <source>
        <dbReference type="EMBL" id="SEB46584.1"/>
    </source>
</evidence>
<dbReference type="EMBL" id="FNSH01000001">
    <property type="protein sequence ID" value="SEB46584.1"/>
    <property type="molecule type" value="Genomic_DNA"/>
</dbReference>
<dbReference type="InterPro" id="IPR002508">
    <property type="entry name" value="MurNAc-LAA_cat"/>
</dbReference>
<proteinExistence type="predicted"/>
<dbReference type="GO" id="GO:0030288">
    <property type="term" value="C:outer membrane-bounded periplasmic space"/>
    <property type="evidence" value="ECO:0007669"/>
    <property type="project" value="TreeGrafter"/>
</dbReference>
<dbReference type="PROSITE" id="PS50231">
    <property type="entry name" value="RICIN_B_LECTIN"/>
    <property type="match status" value="5"/>
</dbReference>
<feature type="compositionally biased region" description="Pro residues" evidence="2">
    <location>
        <begin position="1113"/>
        <end position="1122"/>
    </location>
</feature>
<dbReference type="InterPro" id="IPR050695">
    <property type="entry name" value="N-acetylmuramoyl_amidase_3"/>
</dbReference>
<evidence type="ECO:0000259" key="5">
    <source>
        <dbReference type="SMART" id="SM00646"/>
    </source>
</evidence>
<feature type="domain" description="MurNAc-LAA" evidence="5">
    <location>
        <begin position="963"/>
        <end position="1075"/>
    </location>
</feature>
<comment type="caution">
    <text evidence="6">The sequence shown here is derived from an EMBL/GenBank/DDBJ whole genome shotgun (WGS) entry which is preliminary data.</text>
</comment>
<organism evidence="6 7">
    <name type="scientific">Atopobium minutum</name>
    <dbReference type="NCBI Taxonomy" id="1381"/>
    <lineage>
        <taxon>Bacteria</taxon>
        <taxon>Bacillati</taxon>
        <taxon>Actinomycetota</taxon>
        <taxon>Coriobacteriia</taxon>
        <taxon>Coriobacteriales</taxon>
        <taxon>Atopobiaceae</taxon>
        <taxon>Atopobium</taxon>
    </lineage>
</organism>
<feature type="domain" description="Ricin B lectin" evidence="4">
    <location>
        <begin position="148"/>
        <end position="286"/>
    </location>
</feature>
<feature type="chain" id="PRO_5044332381" evidence="3">
    <location>
        <begin position="38"/>
        <end position="1310"/>
    </location>
</feature>
<dbReference type="InterPro" id="IPR002901">
    <property type="entry name" value="MGlyc_endo_b_GlcNAc-like_dom"/>
</dbReference>
<protein>
    <submittedName>
        <fullName evidence="6">N-acetylmuramoyl-L-alanine amidase</fullName>
    </submittedName>
</protein>
<dbReference type="Proteomes" id="UP000183687">
    <property type="component" value="Unassembled WGS sequence"/>
</dbReference>
<dbReference type="SUPFAM" id="SSF53187">
    <property type="entry name" value="Zn-dependent exopeptidases"/>
    <property type="match status" value="1"/>
</dbReference>
<dbReference type="CDD" id="cd00161">
    <property type="entry name" value="beta-trefoil_Ricin-like"/>
    <property type="match status" value="5"/>
</dbReference>
<feature type="region of interest" description="Disordered" evidence="2">
    <location>
        <begin position="1084"/>
        <end position="1126"/>
    </location>
</feature>
<dbReference type="GO" id="GO:0009253">
    <property type="term" value="P:peptidoglycan catabolic process"/>
    <property type="evidence" value="ECO:0007669"/>
    <property type="project" value="InterPro"/>
</dbReference>
<dbReference type="GO" id="GO:0004040">
    <property type="term" value="F:amidase activity"/>
    <property type="evidence" value="ECO:0007669"/>
    <property type="project" value="InterPro"/>
</dbReference>
<dbReference type="SMART" id="SM00458">
    <property type="entry name" value="RICIN"/>
    <property type="match status" value="4"/>
</dbReference>
<dbReference type="PANTHER" id="PTHR30404">
    <property type="entry name" value="N-ACETYLMURAMOYL-L-ALANINE AMIDASE"/>
    <property type="match status" value="1"/>
</dbReference>
<dbReference type="Gene3D" id="2.80.10.50">
    <property type="match status" value="10"/>
</dbReference>
<dbReference type="GO" id="GO:0008745">
    <property type="term" value="F:N-acetylmuramoyl-L-alanine amidase activity"/>
    <property type="evidence" value="ECO:0007669"/>
    <property type="project" value="InterPro"/>
</dbReference>
<dbReference type="RefSeq" id="WP_057001993.1">
    <property type="nucleotide sequence ID" value="NZ_FNSH01000001.1"/>
</dbReference>
<dbReference type="Pfam" id="PF01832">
    <property type="entry name" value="Glucosaminidase"/>
    <property type="match status" value="1"/>
</dbReference>
<feature type="region of interest" description="Disordered" evidence="2">
    <location>
        <begin position="99"/>
        <end position="129"/>
    </location>
</feature>
<feature type="domain" description="Ricin B lectin" evidence="4">
    <location>
        <begin position="465"/>
        <end position="606"/>
    </location>
</feature>
<gene>
    <name evidence="6" type="ORF">SAMN04489746_0313</name>
</gene>
<dbReference type="CDD" id="cd02696">
    <property type="entry name" value="MurNAc-LAA"/>
    <property type="match status" value="1"/>
</dbReference>
<dbReference type="Gene3D" id="3.40.630.40">
    <property type="entry name" value="Zn-dependent exopeptidases"/>
    <property type="match status" value="1"/>
</dbReference>
<sequence>MKYLERQARNKMLWTACSLICGVALLVVLSVPSVARAATDSAAQQSAAAAPAAQATQTVQADTTTVLAEAQSKDAVADQSDSVVARAVSVAEPLLAYEDANKADDTNSTNSTDGALAAQQDDQATAKKRAAAPRAAAAANYDDNLVEGDVYYIHSKVAPDKVLDVAWGSKADGANVLLWKKNNGANQRWRLIRNGEHYLFINEATNKALDIADGQPFNEANVQQYQPNYTDGQKWILNRMADGSYSIVSAVDPTFSLDLYAGKTANGTNVQLYTNNGGNNQKWVLENVTGALREAKQAQDNNRLPEGDYLIETKVTDGKAVDVDYPTAESGSNVLLWQTTRHKTQVWHVSYDKDGLAKLTNKYSGKALDANGGMAANGVNVQQWDANDSMAQRWLIVKMADGTYKILSAINPKFAVDLHASQTNNNANIELYGVHDGANQRWRFTSLDIHVPQTDLEVAHSLDPNAMYRIVSSANPSYAVDVYAGKTANGTNAQLYTKNNGANQAFMFEPAAKNGYFLLKSLRGNIALASNGDNPTSGNNAQFWETHADDKNQQFAIIRNADGTYSFRSVSTGLLLDINGDPANEANLYLTSFSTYPSDTQKFRIEKITDIIPSGLYSVAAAGSKTMALTTDGASLTIASNAKRLNQKWAIRKVGGKDNTYTLQSLDTGAYVNTLNGKVHLSASSTTSSAHWVVSFVQGNLQFKNELSDTVLDITNNVYASGTSVGMWLAHGGTNQQWTLSQAIELENGTYEINAAVGNNMALDVDGGSSQNGANVQIYTRNHSAAQKWTVRRLASGAYVFTNVSSGKVLDLYNNEVKNGSNILQYASNGGSNQHWYVEWNIKGYFVLRSALNPNYVIDVTGGHAVNSTNVELYAYHGGVAQGWNFFRVSAATQQHTGTFRLYLDAGHGYSAPNGWDPGATTPNYREADLTHELVDLIALRLDKKGIAYRKSQDDGVNFDRRQEAARDHGCTTLLSIHFNASPNATATGFESFRHACNAEPGSLEFQSAMHEALKASVGLRNRGMNTQEIAVISGKKGHLPATLLEIAFVTNANDMYVYQQRKFIIADALANAIEQYAKEYYGGGSDTPHADESQNDVPFTPDYQSNSENPVDPNPDLPNPPSVDEDISSETYTIMGNSTVTARQMVALYKQIGKQYPSSVYSAYGAPTIEKFCQLVMEEAAAEGVRAEVVFAQAMHETGWLQFGGDVKNWQCNFAGLGVVGGGVRGEDFSGYGAEGVRYGLRAQVQHLKGYASTDALNNACVDNRFKYLTPKRGSAPTISGLTGTWAMDPAYARGLFSILRELKETPQY</sequence>
<evidence type="ECO:0000256" key="3">
    <source>
        <dbReference type="SAM" id="SignalP"/>
    </source>
</evidence>
<evidence type="ECO:0000256" key="2">
    <source>
        <dbReference type="SAM" id="MobiDB-lite"/>
    </source>
</evidence>
<dbReference type="SUPFAM" id="SSF50370">
    <property type="entry name" value="Ricin B-like lectins"/>
    <property type="match status" value="5"/>
</dbReference>
<dbReference type="InterPro" id="IPR035992">
    <property type="entry name" value="Ricin_B-like_lectins"/>
</dbReference>
<dbReference type="SMART" id="SM00646">
    <property type="entry name" value="Ami_3"/>
    <property type="match status" value="1"/>
</dbReference>
<feature type="signal peptide" evidence="3">
    <location>
        <begin position="1"/>
        <end position="37"/>
    </location>
</feature>
<feature type="domain" description="Ricin B lectin" evidence="4">
    <location>
        <begin position="697"/>
        <end position="839"/>
    </location>
</feature>
<evidence type="ECO:0000313" key="7">
    <source>
        <dbReference type="Proteomes" id="UP000183687"/>
    </source>
</evidence>
<keyword evidence="3" id="KW-0732">Signal</keyword>
<dbReference type="Pfam" id="PF14200">
    <property type="entry name" value="RicinB_lectin_2"/>
    <property type="match status" value="7"/>
</dbReference>
<feature type="domain" description="Ricin B lectin" evidence="4">
    <location>
        <begin position="307"/>
        <end position="445"/>
    </location>
</feature>
<reference evidence="6 7" key="1">
    <citation type="submission" date="2016-10" db="EMBL/GenBank/DDBJ databases">
        <authorList>
            <person name="Varghese N."/>
            <person name="Submissions S."/>
        </authorList>
    </citation>
    <scope>NUCLEOTIDE SEQUENCE [LARGE SCALE GENOMIC DNA]</scope>
    <source>
        <strain evidence="6 7">DSM 20586</strain>
    </source>
</reference>
<evidence type="ECO:0000256" key="1">
    <source>
        <dbReference type="ARBA" id="ARBA00022801"/>
    </source>
</evidence>
<dbReference type="PANTHER" id="PTHR30404:SF0">
    <property type="entry name" value="N-ACETYLMURAMOYL-L-ALANINE AMIDASE AMIC"/>
    <property type="match status" value="1"/>
</dbReference>
<accession>A0AB38A528</accession>
<evidence type="ECO:0000259" key="4">
    <source>
        <dbReference type="SMART" id="SM00458"/>
    </source>
</evidence>
<name>A0AB38A528_9ACTN</name>